<evidence type="ECO:0000313" key="1">
    <source>
        <dbReference type="EnsemblPlants" id="Kaladp0772s0002.1.v1.1"/>
    </source>
</evidence>
<dbReference type="AlphaFoldDB" id="A0A7N0VG03"/>
<reference evidence="1" key="1">
    <citation type="submission" date="2021-01" db="UniProtKB">
        <authorList>
            <consortium name="EnsemblPlants"/>
        </authorList>
    </citation>
    <scope>IDENTIFICATION</scope>
</reference>
<proteinExistence type="predicted"/>
<dbReference type="Gramene" id="Kaladp0772s0002.1.v1.1">
    <property type="protein sequence ID" value="Kaladp0772s0002.1.v1.1"/>
    <property type="gene ID" value="Kaladp0772s0002.v1.1"/>
</dbReference>
<organism evidence="1 2">
    <name type="scientific">Kalanchoe fedtschenkoi</name>
    <name type="common">Lavender scallops</name>
    <name type="synonym">South American air plant</name>
    <dbReference type="NCBI Taxonomy" id="63787"/>
    <lineage>
        <taxon>Eukaryota</taxon>
        <taxon>Viridiplantae</taxon>
        <taxon>Streptophyta</taxon>
        <taxon>Embryophyta</taxon>
        <taxon>Tracheophyta</taxon>
        <taxon>Spermatophyta</taxon>
        <taxon>Magnoliopsida</taxon>
        <taxon>eudicotyledons</taxon>
        <taxon>Gunneridae</taxon>
        <taxon>Pentapetalae</taxon>
        <taxon>Saxifragales</taxon>
        <taxon>Crassulaceae</taxon>
        <taxon>Kalanchoe</taxon>
    </lineage>
</organism>
<dbReference type="Proteomes" id="UP000594263">
    <property type="component" value="Unplaced"/>
</dbReference>
<evidence type="ECO:0000313" key="2">
    <source>
        <dbReference type="Proteomes" id="UP000594263"/>
    </source>
</evidence>
<name>A0A7N0VG03_KALFE</name>
<sequence length="105" mass="12041">MSSTRRSIEVRKSRAPREKLNATWWEFAARKSGKYSDFSGVENGANFWWSKKFSQHVAQLVSPYIPLALKWSIDDNLQGHIHDGLLTSKVSSLVSCLLEYRLVNI</sequence>
<dbReference type="EnsemblPlants" id="Kaladp0772s0002.1.v1.1">
    <property type="protein sequence ID" value="Kaladp0772s0002.1.v1.1"/>
    <property type="gene ID" value="Kaladp0772s0002.v1.1"/>
</dbReference>
<keyword evidence="2" id="KW-1185">Reference proteome</keyword>
<protein>
    <submittedName>
        <fullName evidence="1">Uncharacterized protein</fullName>
    </submittedName>
</protein>
<accession>A0A7N0VG03</accession>